<dbReference type="InterPro" id="IPR036390">
    <property type="entry name" value="WH_DNA-bd_sf"/>
</dbReference>
<feature type="domain" description="HTH marR-type" evidence="1">
    <location>
        <begin position="1"/>
        <end position="145"/>
    </location>
</feature>
<sequence>MKKISPASSFTMNLWTLSTIASKKIDGKLGSIHGISFTEYMVLFHLKHSDTRSVRRIDLAQNLGLTPSGVTRLLAPLEKIGLIQKEVNERDARVSLVQISSSGERVLDEATLSLEEISNFLLQGINANSLKESLAVFKLINKENST</sequence>
<organism evidence="2">
    <name type="scientific">uncultured Thiotrichaceae bacterium</name>
    <dbReference type="NCBI Taxonomy" id="298394"/>
    <lineage>
        <taxon>Bacteria</taxon>
        <taxon>Pseudomonadati</taxon>
        <taxon>Pseudomonadota</taxon>
        <taxon>Gammaproteobacteria</taxon>
        <taxon>Thiotrichales</taxon>
        <taxon>Thiotrichaceae</taxon>
        <taxon>environmental samples</taxon>
    </lineage>
</organism>
<name>A0A6S6T4P8_9GAMM</name>
<dbReference type="SMART" id="SM00347">
    <property type="entry name" value="HTH_MARR"/>
    <property type="match status" value="1"/>
</dbReference>
<dbReference type="InterPro" id="IPR036388">
    <property type="entry name" value="WH-like_DNA-bd_sf"/>
</dbReference>
<evidence type="ECO:0000259" key="1">
    <source>
        <dbReference type="PROSITE" id="PS50995"/>
    </source>
</evidence>
<proteinExistence type="predicted"/>
<dbReference type="EMBL" id="CACVAY010000041">
    <property type="protein sequence ID" value="CAA6809916.1"/>
    <property type="molecule type" value="Genomic_DNA"/>
</dbReference>
<gene>
    <name evidence="2" type="ORF">HELGO_WM35224</name>
</gene>
<dbReference type="AlphaFoldDB" id="A0A6S6T4P8"/>
<dbReference type="PANTHER" id="PTHR33164:SF43">
    <property type="entry name" value="HTH-TYPE TRANSCRIPTIONAL REPRESSOR YETL"/>
    <property type="match status" value="1"/>
</dbReference>
<dbReference type="PANTHER" id="PTHR33164">
    <property type="entry name" value="TRANSCRIPTIONAL REGULATOR, MARR FAMILY"/>
    <property type="match status" value="1"/>
</dbReference>
<dbReference type="InterPro" id="IPR000835">
    <property type="entry name" value="HTH_MarR-typ"/>
</dbReference>
<dbReference type="Gene3D" id="1.10.10.10">
    <property type="entry name" value="Winged helix-like DNA-binding domain superfamily/Winged helix DNA-binding domain"/>
    <property type="match status" value="1"/>
</dbReference>
<dbReference type="GO" id="GO:0006950">
    <property type="term" value="P:response to stress"/>
    <property type="evidence" value="ECO:0007669"/>
    <property type="project" value="TreeGrafter"/>
</dbReference>
<accession>A0A6S6T4P8</accession>
<protein>
    <submittedName>
        <fullName evidence="2">MarR family transcriptional regulator</fullName>
    </submittedName>
</protein>
<dbReference type="SUPFAM" id="SSF46785">
    <property type="entry name" value="Winged helix' DNA-binding domain"/>
    <property type="match status" value="1"/>
</dbReference>
<dbReference type="InterPro" id="IPR039422">
    <property type="entry name" value="MarR/SlyA-like"/>
</dbReference>
<dbReference type="PROSITE" id="PS50995">
    <property type="entry name" value="HTH_MARR_2"/>
    <property type="match status" value="1"/>
</dbReference>
<dbReference type="PRINTS" id="PR00598">
    <property type="entry name" value="HTHMARR"/>
</dbReference>
<dbReference type="Pfam" id="PF01047">
    <property type="entry name" value="MarR"/>
    <property type="match status" value="1"/>
</dbReference>
<dbReference type="GO" id="GO:0003700">
    <property type="term" value="F:DNA-binding transcription factor activity"/>
    <property type="evidence" value="ECO:0007669"/>
    <property type="project" value="InterPro"/>
</dbReference>
<reference evidence="2" key="1">
    <citation type="submission" date="2020-01" db="EMBL/GenBank/DDBJ databases">
        <authorList>
            <person name="Meier V. D."/>
            <person name="Meier V D."/>
        </authorList>
    </citation>
    <scope>NUCLEOTIDE SEQUENCE</scope>
    <source>
        <strain evidence="2">HLG_WM_MAG_07</strain>
    </source>
</reference>
<evidence type="ECO:0000313" key="2">
    <source>
        <dbReference type="EMBL" id="CAA6809916.1"/>
    </source>
</evidence>